<dbReference type="STRING" id="930146.SAMN05192533_11525"/>
<reference evidence="2" key="1">
    <citation type="submission" date="2016-10" db="EMBL/GenBank/DDBJ databases">
        <authorList>
            <person name="Varghese N."/>
            <person name="Submissions S."/>
        </authorList>
    </citation>
    <scope>NUCLEOTIDE SEQUENCE [LARGE SCALE GENOMIC DNA]</scope>
    <source>
        <strain evidence="2">B48,IBRC-M 10115,DSM 25386,CECT 8001</strain>
    </source>
</reference>
<keyword evidence="2" id="KW-1185">Reference proteome</keyword>
<dbReference type="AlphaFoldDB" id="A0A1H8HHS4"/>
<accession>A0A1H8HHS4</accession>
<evidence type="ECO:0000313" key="1">
    <source>
        <dbReference type="EMBL" id="SEN55695.1"/>
    </source>
</evidence>
<dbReference type="Proteomes" id="UP000198553">
    <property type="component" value="Unassembled WGS sequence"/>
</dbReference>
<gene>
    <name evidence="1" type="ORF">SAMN05192533_11525</name>
</gene>
<organism evidence="1 2">
    <name type="scientific">Mesobacillus persicus</name>
    <dbReference type="NCBI Taxonomy" id="930146"/>
    <lineage>
        <taxon>Bacteria</taxon>
        <taxon>Bacillati</taxon>
        <taxon>Bacillota</taxon>
        <taxon>Bacilli</taxon>
        <taxon>Bacillales</taxon>
        <taxon>Bacillaceae</taxon>
        <taxon>Mesobacillus</taxon>
    </lineage>
</organism>
<evidence type="ECO:0000313" key="2">
    <source>
        <dbReference type="Proteomes" id="UP000198553"/>
    </source>
</evidence>
<protein>
    <submittedName>
        <fullName evidence="1">Uncharacterized protein</fullName>
    </submittedName>
</protein>
<name>A0A1H8HHS4_9BACI</name>
<sequence length="135" mass="15637">MFFQIVQATYNEVNGIRVCGLTTVIQRVASDSRYCLMASELQILASKPAEVASKVIFRLVNRQNRQVKLEKMASNIVTFNFRQFQLLNSRYSRGNCQQEYRMFKHNRDISTDLLLDSVAFSLTVLSREINFTLDN</sequence>
<proteinExistence type="predicted"/>
<dbReference type="EMBL" id="FOBW01000015">
    <property type="protein sequence ID" value="SEN55695.1"/>
    <property type="molecule type" value="Genomic_DNA"/>
</dbReference>